<evidence type="ECO:0000259" key="6">
    <source>
        <dbReference type="PROSITE" id="PS51266"/>
    </source>
</evidence>
<feature type="domain" description="CHY-type" evidence="6">
    <location>
        <begin position="342"/>
        <end position="410"/>
    </location>
</feature>
<dbReference type="GO" id="GO:0008270">
    <property type="term" value="F:zinc ion binding"/>
    <property type="evidence" value="ECO:0007669"/>
    <property type="project" value="UniProtKB-KW"/>
</dbReference>
<sequence length="460" mass="51945">MESENRFRVGVPPRSREGFPYSIKELLLHFIIHPKYPHKLGVVRVVNSGFPERLKLNIVKQITDYFTENREKLDRNPEESSFNGKSILLVLLTWVQDNLIQLMIDKEITKEYKQKQQTNNLGNDSSSDYTYSSSDDEDESPLQSNTPKAPIRRGIGLQCCGFAAINGVLLESSELNLLGVCKRCKTETTFTIKANQNNTPAQDPSPSQGYHTTSQSQSIATPTLLNHCSNCGYSMALLYTPDMVHQQNSTIGYVDLEGATLTDCLTCSFYVTCGDCNNKQLFKQFSFGTDNIANCFQCHKIIKVNLEGIKFVKLAPSIVMLNVGEKKKKIIVEKLDLEKGKPLPHKGTCKHYQKSKRWLRFPCCGKAYPCDLCHDATADHEAMWAKRMICGYCSVEQPFNDTLPCKSCGQYLSPISTNKNHWEGGTGCRDQTKMSKKDNKKYRGQTKPTPKNNKNKKTKT</sequence>
<evidence type="ECO:0000256" key="3">
    <source>
        <dbReference type="ARBA" id="ARBA00022833"/>
    </source>
</evidence>
<dbReference type="InterPro" id="IPR037274">
    <property type="entry name" value="Znf_CHY_sf"/>
</dbReference>
<organism evidence="7">
    <name type="scientific">Arcella intermedia</name>
    <dbReference type="NCBI Taxonomy" id="1963864"/>
    <lineage>
        <taxon>Eukaryota</taxon>
        <taxon>Amoebozoa</taxon>
        <taxon>Tubulinea</taxon>
        <taxon>Elardia</taxon>
        <taxon>Arcellinida</taxon>
        <taxon>Sphaerothecina</taxon>
        <taxon>Arcellidae</taxon>
        <taxon>Arcella</taxon>
    </lineage>
</organism>
<feature type="region of interest" description="Disordered" evidence="5">
    <location>
        <begin position="115"/>
        <end position="149"/>
    </location>
</feature>
<dbReference type="Pfam" id="PF05495">
    <property type="entry name" value="zf-CHY"/>
    <property type="match status" value="1"/>
</dbReference>
<dbReference type="AlphaFoldDB" id="A0A6B2L349"/>
<proteinExistence type="predicted"/>
<keyword evidence="1" id="KW-0479">Metal-binding</keyword>
<protein>
    <recommendedName>
        <fullName evidence="6">CHY-type domain-containing protein</fullName>
    </recommendedName>
</protein>
<accession>A0A6B2L349</accession>
<feature type="region of interest" description="Disordered" evidence="5">
    <location>
        <begin position="195"/>
        <end position="214"/>
    </location>
</feature>
<evidence type="ECO:0000256" key="4">
    <source>
        <dbReference type="PROSITE-ProRule" id="PRU00601"/>
    </source>
</evidence>
<reference evidence="7" key="1">
    <citation type="journal article" date="2020" name="J. Eukaryot. Microbiol.">
        <title>De novo Sequencing, Assembly and Annotation of the Transcriptome for the Free-Living Testate Amoeba Arcella intermedia.</title>
        <authorList>
            <person name="Ribeiro G.M."/>
            <person name="Porfirio-Sousa A.L."/>
            <person name="Maurer-Alcala X.X."/>
            <person name="Katz L.A."/>
            <person name="Lahr D.J.G."/>
        </authorList>
    </citation>
    <scope>NUCLEOTIDE SEQUENCE</scope>
</reference>
<feature type="region of interest" description="Disordered" evidence="5">
    <location>
        <begin position="424"/>
        <end position="460"/>
    </location>
</feature>
<evidence type="ECO:0000256" key="1">
    <source>
        <dbReference type="ARBA" id="ARBA00022723"/>
    </source>
</evidence>
<evidence type="ECO:0000256" key="5">
    <source>
        <dbReference type="SAM" id="MobiDB-lite"/>
    </source>
</evidence>
<dbReference type="InterPro" id="IPR008913">
    <property type="entry name" value="Znf_CHY"/>
</dbReference>
<dbReference type="PROSITE" id="PS51266">
    <property type="entry name" value="ZF_CHY"/>
    <property type="match status" value="1"/>
</dbReference>
<evidence type="ECO:0000313" key="7">
    <source>
        <dbReference type="EMBL" id="NDV31390.1"/>
    </source>
</evidence>
<name>A0A6B2L349_9EUKA</name>
<feature type="compositionally biased region" description="Low complexity" evidence="5">
    <location>
        <begin position="124"/>
        <end position="133"/>
    </location>
</feature>
<dbReference type="SUPFAM" id="SSF161219">
    <property type="entry name" value="CHY zinc finger-like"/>
    <property type="match status" value="1"/>
</dbReference>
<keyword evidence="3" id="KW-0862">Zinc</keyword>
<keyword evidence="2 4" id="KW-0863">Zinc-finger</keyword>
<evidence type="ECO:0000256" key="2">
    <source>
        <dbReference type="ARBA" id="ARBA00022771"/>
    </source>
</evidence>
<dbReference type="EMBL" id="GIBP01002421">
    <property type="protein sequence ID" value="NDV31390.1"/>
    <property type="molecule type" value="Transcribed_RNA"/>
</dbReference>